<evidence type="ECO:0000256" key="3">
    <source>
        <dbReference type="ARBA" id="ARBA00022692"/>
    </source>
</evidence>
<feature type="transmembrane region" description="Helical" evidence="6">
    <location>
        <begin position="7"/>
        <end position="29"/>
    </location>
</feature>
<keyword evidence="8" id="KW-1185">Reference proteome</keyword>
<comment type="caution">
    <text evidence="7">The sequence shown here is derived from an EMBL/GenBank/DDBJ whole genome shotgun (WGS) entry which is preliminary data.</text>
</comment>
<gene>
    <name evidence="7" type="ORF">THRCLA_01291</name>
</gene>
<feature type="transmembrane region" description="Helical" evidence="6">
    <location>
        <begin position="362"/>
        <end position="386"/>
    </location>
</feature>
<keyword evidence="4 6" id="KW-1133">Transmembrane helix</keyword>
<name>A0A1W0A8R7_9STRA</name>
<dbReference type="InterPro" id="IPR008429">
    <property type="entry name" value="CLPTM1"/>
</dbReference>
<evidence type="ECO:0000313" key="8">
    <source>
        <dbReference type="Proteomes" id="UP000243217"/>
    </source>
</evidence>
<dbReference type="AlphaFoldDB" id="A0A1W0A8R7"/>
<feature type="transmembrane region" description="Helical" evidence="6">
    <location>
        <begin position="474"/>
        <end position="494"/>
    </location>
</feature>
<protein>
    <submittedName>
        <fullName evidence="7">Cleft lip and palate transmembrane family protein</fullName>
    </submittedName>
</protein>
<dbReference type="STRING" id="74557.A0A1W0A8R7"/>
<evidence type="ECO:0000256" key="5">
    <source>
        <dbReference type="ARBA" id="ARBA00023136"/>
    </source>
</evidence>
<reference evidence="7 8" key="1">
    <citation type="journal article" date="2014" name="Genome Biol. Evol.">
        <title>The secreted proteins of Achlya hypogyna and Thraustotheca clavata identify the ancestral oomycete secretome and reveal gene acquisitions by horizontal gene transfer.</title>
        <authorList>
            <person name="Misner I."/>
            <person name="Blouin N."/>
            <person name="Leonard G."/>
            <person name="Richards T.A."/>
            <person name="Lane C.E."/>
        </authorList>
    </citation>
    <scope>NUCLEOTIDE SEQUENCE [LARGE SCALE GENOMIC DNA]</scope>
    <source>
        <strain evidence="7 8">ATCC 34112</strain>
    </source>
</reference>
<feature type="transmembrane region" description="Helical" evidence="6">
    <location>
        <begin position="392"/>
        <end position="410"/>
    </location>
</feature>
<keyword evidence="3 6" id="KW-0812">Transmembrane</keyword>
<keyword evidence="5 6" id="KW-0472">Membrane</keyword>
<dbReference type="GO" id="GO:0016020">
    <property type="term" value="C:membrane"/>
    <property type="evidence" value="ECO:0007669"/>
    <property type="project" value="UniProtKB-SubCell"/>
</dbReference>
<dbReference type="Proteomes" id="UP000243217">
    <property type="component" value="Unassembled WGS sequence"/>
</dbReference>
<evidence type="ECO:0000256" key="2">
    <source>
        <dbReference type="ARBA" id="ARBA00009310"/>
    </source>
</evidence>
<organism evidence="7 8">
    <name type="scientific">Thraustotheca clavata</name>
    <dbReference type="NCBI Taxonomy" id="74557"/>
    <lineage>
        <taxon>Eukaryota</taxon>
        <taxon>Sar</taxon>
        <taxon>Stramenopiles</taxon>
        <taxon>Oomycota</taxon>
        <taxon>Saprolegniomycetes</taxon>
        <taxon>Saprolegniales</taxon>
        <taxon>Achlyaceae</taxon>
        <taxon>Thraustotheca</taxon>
    </lineage>
</organism>
<comment type="subcellular location">
    <subcellularLocation>
        <location evidence="1">Membrane</location>
        <topology evidence="1">Multi-pass membrane protein</topology>
    </subcellularLocation>
</comment>
<dbReference type="OrthoDB" id="378564at2759"/>
<comment type="similarity">
    <text evidence="2">Belongs to the CLPTM1 family.</text>
</comment>
<feature type="transmembrane region" description="Helical" evidence="6">
    <location>
        <begin position="515"/>
        <end position="534"/>
    </location>
</feature>
<dbReference type="GO" id="GO:0012505">
    <property type="term" value="C:endomembrane system"/>
    <property type="evidence" value="ECO:0007669"/>
    <property type="project" value="TreeGrafter"/>
</dbReference>
<dbReference type="PANTHER" id="PTHR21347:SF0">
    <property type="entry name" value="LIPID SCRAMBLASE CLPTM1L"/>
    <property type="match status" value="1"/>
</dbReference>
<feature type="transmembrane region" description="Helical" evidence="6">
    <location>
        <begin position="330"/>
        <end position="350"/>
    </location>
</feature>
<dbReference type="PANTHER" id="PTHR21347">
    <property type="entry name" value="CLEFT LIP AND PALATE ASSOCIATED TRANSMEMBRANE PROTEIN-RELATED"/>
    <property type="match status" value="1"/>
</dbReference>
<sequence>MNPLRFCSFTCVSILVFSAYFLFTVYQFYTIMFPVFLLADDEPYLGPLWKEGQLLDGVCYVSSKPKWADSDFTNSRVVFVGEFRELSFDWKDNERTIEFNVSLLPSIEDNSTKALTNPLWKLIRNNGSVYLHVHLTQNGMSPDPRQHNYDKLRTLHHATPLIKYAERRNLKNATRLLASYIPSTSKDEEITEPIHLPGEPTGEDPALTAPIVSYWKPHMAIRLVTSFKRYPLSEVPPLVFHNIRMENVDGHWKYLPVMFVDEMGLTSEKLMPLNRSITTLPLKLSYEPMSYARWQMMLTFGSALRQQKDLGFGEDDLDQMRSLIADTNPYLLAVTMTVSLLHMLFDWLAFKSDISFWQENQSLVGISVRSMVITFFSQIIIFFYLLEQETTLLILVPSGISIVIQLWKIYRATAPKVSFSSQTLLSLKFTRSAPESSETDAIDLMAMRYMSYALSPLLVGYAIYSLLYKDHTGWYSYVLGSLTGTVYTFGFIMMTPQLFINYKLKSVAHLPWRFLIYRALNTFIDDLFAFIITMPTMHRISCFRDDIVFFIYLYQRWIYPVDTSRRHEDMDGAATETHQKQE</sequence>
<evidence type="ECO:0000256" key="6">
    <source>
        <dbReference type="SAM" id="Phobius"/>
    </source>
</evidence>
<evidence type="ECO:0000313" key="7">
    <source>
        <dbReference type="EMBL" id="OQS06676.1"/>
    </source>
</evidence>
<accession>A0A1W0A8R7</accession>
<feature type="transmembrane region" description="Helical" evidence="6">
    <location>
        <begin position="449"/>
        <end position="468"/>
    </location>
</feature>
<evidence type="ECO:0000256" key="4">
    <source>
        <dbReference type="ARBA" id="ARBA00022989"/>
    </source>
</evidence>
<dbReference type="Pfam" id="PF05602">
    <property type="entry name" value="CLPTM1"/>
    <property type="match status" value="1"/>
</dbReference>
<evidence type="ECO:0000256" key="1">
    <source>
        <dbReference type="ARBA" id="ARBA00004141"/>
    </source>
</evidence>
<proteinExistence type="inferred from homology"/>
<dbReference type="EMBL" id="JNBS01000317">
    <property type="protein sequence ID" value="OQS06676.1"/>
    <property type="molecule type" value="Genomic_DNA"/>
</dbReference>